<keyword evidence="2" id="KW-1185">Reference proteome</keyword>
<evidence type="ECO:0000313" key="2">
    <source>
        <dbReference type="Proteomes" id="UP000886998"/>
    </source>
</evidence>
<dbReference type="OrthoDB" id="8058852at2759"/>
<gene>
    <name evidence="1" type="ORF">TNIN_42831</name>
</gene>
<reference evidence="1" key="1">
    <citation type="submission" date="2020-08" db="EMBL/GenBank/DDBJ databases">
        <title>Multicomponent nature underlies the extraordinary mechanical properties of spider dragline silk.</title>
        <authorList>
            <person name="Kono N."/>
            <person name="Nakamura H."/>
            <person name="Mori M."/>
            <person name="Yoshida Y."/>
            <person name="Ohtoshi R."/>
            <person name="Malay A.D."/>
            <person name="Moran D.A.P."/>
            <person name="Tomita M."/>
            <person name="Numata K."/>
            <person name="Arakawa K."/>
        </authorList>
    </citation>
    <scope>NUCLEOTIDE SEQUENCE</scope>
</reference>
<organism evidence="1 2">
    <name type="scientific">Trichonephila inaurata madagascariensis</name>
    <dbReference type="NCBI Taxonomy" id="2747483"/>
    <lineage>
        <taxon>Eukaryota</taxon>
        <taxon>Metazoa</taxon>
        <taxon>Ecdysozoa</taxon>
        <taxon>Arthropoda</taxon>
        <taxon>Chelicerata</taxon>
        <taxon>Arachnida</taxon>
        <taxon>Araneae</taxon>
        <taxon>Araneomorphae</taxon>
        <taxon>Entelegynae</taxon>
        <taxon>Araneoidea</taxon>
        <taxon>Nephilidae</taxon>
        <taxon>Trichonephila</taxon>
        <taxon>Trichonephila inaurata</taxon>
    </lineage>
</organism>
<name>A0A8X6YDY7_9ARAC</name>
<evidence type="ECO:0000313" key="1">
    <source>
        <dbReference type="EMBL" id="GFY69669.1"/>
    </source>
</evidence>
<sequence length="110" mass="12568">MKVSDRFNQIKHLNLCINCLKEHHRIKECKLKNSCSVCKKGHHTLLHIFEAIPSPLPTTLANELEPPPDMQGSTPLEHLHVFELCGRKEKHFTPDRNGLPQGGRWSAFPL</sequence>
<protein>
    <submittedName>
        <fullName evidence="1">Uncharacterized protein</fullName>
    </submittedName>
</protein>
<proteinExistence type="predicted"/>
<dbReference type="EMBL" id="BMAV01017735">
    <property type="protein sequence ID" value="GFY69669.1"/>
    <property type="molecule type" value="Genomic_DNA"/>
</dbReference>
<dbReference type="Proteomes" id="UP000886998">
    <property type="component" value="Unassembled WGS sequence"/>
</dbReference>
<comment type="caution">
    <text evidence="1">The sequence shown here is derived from an EMBL/GenBank/DDBJ whole genome shotgun (WGS) entry which is preliminary data.</text>
</comment>
<accession>A0A8X6YDY7</accession>
<dbReference type="AlphaFoldDB" id="A0A8X6YDY7"/>